<keyword evidence="2" id="KW-1185">Reference proteome</keyword>
<name>A0ABX0ZP83_9ACTN</name>
<dbReference type="InterPro" id="IPR007804">
    <property type="entry name" value="GvpG"/>
</dbReference>
<gene>
    <name evidence="1" type="ORF">HCN08_20360</name>
</gene>
<accession>A0ABX0ZP83</accession>
<dbReference type="Proteomes" id="UP000734511">
    <property type="component" value="Unassembled WGS sequence"/>
</dbReference>
<organism evidence="1 2">
    <name type="scientific">Actinacidiphila epipremni</name>
    <dbReference type="NCBI Taxonomy" id="2053013"/>
    <lineage>
        <taxon>Bacteria</taxon>
        <taxon>Bacillati</taxon>
        <taxon>Actinomycetota</taxon>
        <taxon>Actinomycetes</taxon>
        <taxon>Kitasatosporales</taxon>
        <taxon>Streptomycetaceae</taxon>
        <taxon>Actinacidiphila</taxon>
    </lineage>
</organism>
<dbReference type="RefSeq" id="WP_167984607.1">
    <property type="nucleotide sequence ID" value="NZ_JAATEJ010000017.1"/>
</dbReference>
<comment type="caution">
    <text evidence="1">The sequence shown here is derived from an EMBL/GenBank/DDBJ whole genome shotgun (WGS) entry which is preliminary data.</text>
</comment>
<protein>
    <submittedName>
        <fullName evidence="1">Gas vesicle protein</fullName>
    </submittedName>
</protein>
<evidence type="ECO:0000313" key="1">
    <source>
        <dbReference type="EMBL" id="NJP45738.1"/>
    </source>
</evidence>
<sequence>MGLLSGVLLLPLAPVRGVTWVSQQLLDTALDEMYDPAVLRARLAALHRAYDEGEIDDAGFEAEEERLLDLLERPRPVRRKTTHHSRGARR</sequence>
<evidence type="ECO:0000313" key="2">
    <source>
        <dbReference type="Proteomes" id="UP000734511"/>
    </source>
</evidence>
<dbReference type="Pfam" id="PF05120">
    <property type="entry name" value="GvpG"/>
    <property type="match status" value="1"/>
</dbReference>
<proteinExistence type="predicted"/>
<dbReference type="EMBL" id="JAATEJ010000017">
    <property type="protein sequence ID" value="NJP45738.1"/>
    <property type="molecule type" value="Genomic_DNA"/>
</dbReference>
<reference evidence="1 2" key="1">
    <citation type="submission" date="2020-03" db="EMBL/GenBank/DDBJ databases">
        <title>WGS of actinomycetes isolated from Thailand.</title>
        <authorList>
            <person name="Thawai C."/>
        </authorList>
    </citation>
    <scope>NUCLEOTIDE SEQUENCE [LARGE SCALE GENOMIC DNA]</scope>
    <source>
        <strain evidence="1 2">PRB2-1</strain>
    </source>
</reference>